<comment type="caution">
    <text evidence="2">The sequence shown here is derived from an EMBL/GenBank/DDBJ whole genome shotgun (WGS) entry which is preliminary data.</text>
</comment>
<dbReference type="PANTHER" id="PTHR21621">
    <property type="entry name" value="RIBOSOMAL PROTEIN S6 MODIFICATION PROTEIN"/>
    <property type="match status" value="1"/>
</dbReference>
<sequence length="333" mass="37667">MATIILCIGSAEDPHIQEVEKNVKLLDNEARIVLFNPLCGGHFIEITVDTSCELSSSCLIVVDGERIPAESIKSVWYRWKPAVLSANEDLQGLIAKDFVLKEWKSVVRSLEAFLPHAQWLNTVAVTELLNSKPFQLQLAQKVGLTVPKTTITNNPEAVKELFDKVENGRVIFKSLTPLFLPPDKLLYTTEITREFPSHSHDSIAQSPAIYQELVERRSDLRITVVGCEVFVARIASQILETEKDRLDWRRCQDKEELYSEVQISEELKERLLEFHRKAGLGFGAYDFLERGDDVIFLECNPGGAWLWLEQNLGLKVSEQVAKCLLGINETKSS</sequence>
<proteinExistence type="predicted"/>
<evidence type="ECO:0000313" key="3">
    <source>
        <dbReference type="Proteomes" id="UP001159427"/>
    </source>
</evidence>
<dbReference type="SUPFAM" id="SSF56059">
    <property type="entry name" value="Glutathione synthetase ATP-binding domain-like"/>
    <property type="match status" value="1"/>
</dbReference>
<dbReference type="Gene3D" id="3.30.470.20">
    <property type="entry name" value="ATP-grasp fold, B domain"/>
    <property type="match status" value="1"/>
</dbReference>
<dbReference type="InterPro" id="IPR013651">
    <property type="entry name" value="ATP-grasp_RimK-type"/>
</dbReference>
<dbReference type="EMBL" id="CALNXI010000080">
    <property type="protein sequence ID" value="CAH3018194.1"/>
    <property type="molecule type" value="Genomic_DNA"/>
</dbReference>
<feature type="domain" description="ATP-grasp fold RimK-type" evidence="1">
    <location>
        <begin position="136"/>
        <end position="322"/>
    </location>
</feature>
<protein>
    <recommendedName>
        <fullName evidence="1">ATP-grasp fold RimK-type domain-containing protein</fullName>
    </recommendedName>
</protein>
<dbReference type="Pfam" id="PF08443">
    <property type="entry name" value="RimK"/>
    <property type="match status" value="1"/>
</dbReference>
<gene>
    <name evidence="2" type="ORF">PEVE_00041793</name>
</gene>
<organism evidence="2 3">
    <name type="scientific">Porites evermanni</name>
    <dbReference type="NCBI Taxonomy" id="104178"/>
    <lineage>
        <taxon>Eukaryota</taxon>
        <taxon>Metazoa</taxon>
        <taxon>Cnidaria</taxon>
        <taxon>Anthozoa</taxon>
        <taxon>Hexacorallia</taxon>
        <taxon>Scleractinia</taxon>
        <taxon>Fungiina</taxon>
        <taxon>Poritidae</taxon>
        <taxon>Porites</taxon>
    </lineage>
</organism>
<name>A0ABN8LMC1_9CNID</name>
<accession>A0ABN8LMC1</accession>
<dbReference type="Proteomes" id="UP001159427">
    <property type="component" value="Unassembled WGS sequence"/>
</dbReference>
<keyword evidence="3" id="KW-1185">Reference proteome</keyword>
<reference evidence="2 3" key="1">
    <citation type="submission" date="2022-05" db="EMBL/GenBank/DDBJ databases">
        <authorList>
            <consortium name="Genoscope - CEA"/>
            <person name="William W."/>
        </authorList>
    </citation>
    <scope>NUCLEOTIDE SEQUENCE [LARGE SCALE GENOMIC DNA]</scope>
</reference>
<evidence type="ECO:0000313" key="2">
    <source>
        <dbReference type="EMBL" id="CAH3018194.1"/>
    </source>
</evidence>
<evidence type="ECO:0000259" key="1">
    <source>
        <dbReference type="Pfam" id="PF08443"/>
    </source>
</evidence>
<dbReference type="PANTHER" id="PTHR21621:SF0">
    <property type="entry name" value="BETA-CITRYLGLUTAMATE SYNTHASE B-RELATED"/>
    <property type="match status" value="1"/>
</dbReference>